<dbReference type="EMBL" id="JAAALK010000169">
    <property type="protein sequence ID" value="KAG8081587.1"/>
    <property type="molecule type" value="Genomic_DNA"/>
</dbReference>
<dbReference type="PANTHER" id="PTHR32002:SF45">
    <property type="entry name" value="PB1 DOMAIN-CONTAINING PROTEIN"/>
    <property type="match status" value="1"/>
</dbReference>
<dbReference type="EMBL" id="JAAALK010000081">
    <property type="protein sequence ID" value="KAG8089667.1"/>
    <property type="molecule type" value="Genomic_DNA"/>
</dbReference>
<keyword evidence="5" id="KW-1185">Reference proteome</keyword>
<dbReference type="InterPro" id="IPR055081">
    <property type="entry name" value="NLP1-9_GAF"/>
</dbReference>
<feature type="region of interest" description="Disordered" evidence="1">
    <location>
        <begin position="170"/>
        <end position="196"/>
    </location>
</feature>
<evidence type="ECO:0000313" key="3">
    <source>
        <dbReference type="EMBL" id="KAG8081587.1"/>
    </source>
</evidence>
<feature type="compositionally biased region" description="Polar residues" evidence="1">
    <location>
        <begin position="120"/>
        <end position="138"/>
    </location>
</feature>
<gene>
    <name evidence="4" type="ORF">GUJ93_ZPchr0011g28060</name>
    <name evidence="3" type="ORF">GUJ93_ZPchr0574g13</name>
</gene>
<evidence type="ECO:0000259" key="2">
    <source>
        <dbReference type="Pfam" id="PF22922"/>
    </source>
</evidence>
<dbReference type="Proteomes" id="UP000729402">
    <property type="component" value="Unassembled WGS sequence"/>
</dbReference>
<dbReference type="OrthoDB" id="6270329at2759"/>
<comment type="caution">
    <text evidence="4">The sequence shown here is derived from an EMBL/GenBank/DDBJ whole genome shotgun (WGS) entry which is preliminary data.</text>
</comment>
<name>A0A8J6BKA3_ZIZPA</name>
<reference evidence="4" key="1">
    <citation type="journal article" date="2021" name="bioRxiv">
        <title>Whole Genome Assembly and Annotation of Northern Wild Rice, Zizania palustris L., Supports a Whole Genome Duplication in the Zizania Genus.</title>
        <authorList>
            <person name="Haas M."/>
            <person name="Kono T."/>
            <person name="Macchietto M."/>
            <person name="Millas R."/>
            <person name="McGilp L."/>
            <person name="Shao M."/>
            <person name="Duquette J."/>
            <person name="Hirsch C.N."/>
            <person name="Kimball J."/>
        </authorList>
    </citation>
    <scope>NUCLEOTIDE SEQUENCE</scope>
    <source>
        <tissue evidence="4">Fresh leaf tissue</tissue>
    </source>
</reference>
<protein>
    <recommendedName>
        <fullName evidence="2">NLP1-9 GAF domain-containing protein</fullName>
    </recommendedName>
</protein>
<dbReference type="PANTHER" id="PTHR32002">
    <property type="entry name" value="PROTEIN NLP8"/>
    <property type="match status" value="1"/>
</dbReference>
<dbReference type="AlphaFoldDB" id="A0A8J6BKA3"/>
<evidence type="ECO:0000256" key="1">
    <source>
        <dbReference type="SAM" id="MobiDB-lite"/>
    </source>
</evidence>
<feature type="region of interest" description="Disordered" evidence="1">
    <location>
        <begin position="113"/>
        <end position="138"/>
    </location>
</feature>
<evidence type="ECO:0000313" key="4">
    <source>
        <dbReference type="EMBL" id="KAG8089667.1"/>
    </source>
</evidence>
<evidence type="ECO:0000313" key="5">
    <source>
        <dbReference type="Proteomes" id="UP000729402"/>
    </source>
</evidence>
<reference evidence="4" key="2">
    <citation type="submission" date="2021-02" db="EMBL/GenBank/DDBJ databases">
        <authorList>
            <person name="Kimball J.A."/>
            <person name="Haas M.W."/>
            <person name="Macchietto M."/>
            <person name="Kono T."/>
            <person name="Duquette J."/>
            <person name="Shao M."/>
        </authorList>
    </citation>
    <scope>NUCLEOTIDE SEQUENCE</scope>
    <source>
        <tissue evidence="4">Fresh leaf tissue</tissue>
    </source>
</reference>
<organism evidence="4 5">
    <name type="scientific">Zizania palustris</name>
    <name type="common">Northern wild rice</name>
    <dbReference type="NCBI Taxonomy" id="103762"/>
    <lineage>
        <taxon>Eukaryota</taxon>
        <taxon>Viridiplantae</taxon>
        <taxon>Streptophyta</taxon>
        <taxon>Embryophyta</taxon>
        <taxon>Tracheophyta</taxon>
        <taxon>Spermatophyta</taxon>
        <taxon>Magnoliopsida</taxon>
        <taxon>Liliopsida</taxon>
        <taxon>Poales</taxon>
        <taxon>Poaceae</taxon>
        <taxon>BOP clade</taxon>
        <taxon>Oryzoideae</taxon>
        <taxon>Oryzeae</taxon>
        <taxon>Zizaniinae</taxon>
        <taxon>Zizania</taxon>
    </lineage>
</organism>
<dbReference type="GO" id="GO:0003700">
    <property type="term" value="F:DNA-binding transcription factor activity"/>
    <property type="evidence" value="ECO:0007669"/>
    <property type="project" value="InterPro"/>
</dbReference>
<accession>A0A8J6BKA3</accession>
<feature type="domain" description="NLP1-9 GAF" evidence="2">
    <location>
        <begin position="1"/>
        <end position="107"/>
    </location>
</feature>
<sequence length="196" mass="21802">MRNFVQICAEHPLEKGQGVAGNAFLSNNPFFSSDVKDYDMHAYPLANHARKFGLHAAVAIRLRSTYTRNDDYVLEFFLPVSCKGGEEQQLLLDSISVTIQKVCKSLRTVSDAELKEDSTTKSSNENGSGTRCSSPVNHVYSGQQIDVPNEIKTNMLLGYQIGSIDEQLDDKKHTNKLKSSTSDGEKRRSSTRRVLA</sequence>
<dbReference type="InterPro" id="IPR045012">
    <property type="entry name" value="NLP"/>
</dbReference>
<dbReference type="Pfam" id="PF22922">
    <property type="entry name" value="GAF_NLP"/>
    <property type="match status" value="1"/>
</dbReference>
<proteinExistence type="predicted"/>